<name>A0ACC6ABW4_9BACI</name>
<accession>A0ACC6ABW4</accession>
<evidence type="ECO:0000313" key="2">
    <source>
        <dbReference type="Proteomes" id="UP001202289"/>
    </source>
</evidence>
<keyword evidence="2" id="KW-1185">Reference proteome</keyword>
<reference evidence="1" key="1">
    <citation type="submission" date="2022-05" db="EMBL/GenBank/DDBJ databases">
        <title>Comparative Genomics of Spacecraft Associated Microbes.</title>
        <authorList>
            <person name="Tran M.T."/>
            <person name="Wright A."/>
            <person name="Seuylemezian A."/>
            <person name="Eisen J."/>
            <person name="Coil D."/>
        </authorList>
    </citation>
    <scope>NUCLEOTIDE SEQUENCE</scope>
    <source>
        <strain evidence="1">FAIRING 10M-2.2</strain>
    </source>
</reference>
<sequence>MLSTKSEQFLIELRMYLLQRGKKDEDINEIVDELEIHLTEAEKRGQSVDHIIGESRKQHMKNIGKELPVDKKGLMQVIPAAILVIIAYMAFPPALRGQFKISQNILLFGSLPLFLAFSVFTITLLKGIPKVYPSTKKSLFLMLLANCIAIGGWLVFYFWIDGKMDTNYFVATPTQNYIIAGVCMLIFVLFALYTKSWITIFAVFTICIGPIAERIIPSEINKDPRYITATIIVCTVIAVFLAIYFYRKAKNHKVIE</sequence>
<proteinExistence type="predicted"/>
<organism evidence="1 2">
    <name type="scientific">Bacillus cytotoxicus</name>
    <dbReference type="NCBI Taxonomy" id="580165"/>
    <lineage>
        <taxon>Bacteria</taxon>
        <taxon>Bacillati</taxon>
        <taxon>Bacillota</taxon>
        <taxon>Bacilli</taxon>
        <taxon>Bacillales</taxon>
        <taxon>Bacillaceae</taxon>
        <taxon>Bacillus</taxon>
        <taxon>Bacillus cereus group</taxon>
    </lineage>
</organism>
<dbReference type="Proteomes" id="UP001202289">
    <property type="component" value="Unassembled WGS sequence"/>
</dbReference>
<protein>
    <submittedName>
        <fullName evidence="1">NADH dehydrogenase subunit</fullName>
    </submittedName>
</protein>
<comment type="caution">
    <text evidence="1">The sequence shown here is derived from an EMBL/GenBank/DDBJ whole genome shotgun (WGS) entry which is preliminary data.</text>
</comment>
<dbReference type="EMBL" id="JAMBOP010000040">
    <property type="protein sequence ID" value="MCM3738305.1"/>
    <property type="molecule type" value="Genomic_DNA"/>
</dbReference>
<gene>
    <name evidence="1" type="ORF">M3215_21600</name>
</gene>
<evidence type="ECO:0000313" key="1">
    <source>
        <dbReference type="EMBL" id="MCM3738305.1"/>
    </source>
</evidence>